<dbReference type="FunFam" id="3.40.50.2300:FF:000014">
    <property type="entry name" value="PTS system fructose-like transporter subunit IIB"/>
    <property type="match status" value="1"/>
</dbReference>
<keyword evidence="11 12" id="KW-0472">Membrane</keyword>
<evidence type="ECO:0000256" key="1">
    <source>
        <dbReference type="ARBA" id="ARBA00004429"/>
    </source>
</evidence>
<evidence type="ECO:0000313" key="16">
    <source>
        <dbReference type="Proteomes" id="UP000192738"/>
    </source>
</evidence>
<keyword evidence="4" id="KW-0597">Phosphoprotein</keyword>
<keyword evidence="3" id="KW-1003">Cell membrane</keyword>
<keyword evidence="2" id="KW-0813">Transport</keyword>
<accession>A0A1W1ZX23</accession>
<dbReference type="PROSITE" id="PS51104">
    <property type="entry name" value="PTS_EIIC_TYPE_2"/>
    <property type="match status" value="1"/>
</dbReference>
<dbReference type="InterPro" id="IPR003353">
    <property type="entry name" value="PTS_IIB_fruc"/>
</dbReference>
<evidence type="ECO:0000256" key="4">
    <source>
        <dbReference type="ARBA" id="ARBA00022553"/>
    </source>
</evidence>
<organism evidence="15 16">
    <name type="scientific">Sporomusa malonica</name>
    <dbReference type="NCBI Taxonomy" id="112901"/>
    <lineage>
        <taxon>Bacteria</taxon>
        <taxon>Bacillati</taxon>
        <taxon>Bacillota</taxon>
        <taxon>Negativicutes</taxon>
        <taxon>Selenomonadales</taxon>
        <taxon>Sporomusaceae</taxon>
        <taxon>Sporomusa</taxon>
    </lineage>
</organism>
<dbReference type="SUPFAM" id="SSF52794">
    <property type="entry name" value="PTS system IIB component-like"/>
    <property type="match status" value="1"/>
</dbReference>
<dbReference type="STRING" id="112901.SAMN04488500_104243"/>
<dbReference type="OrthoDB" id="9782569at2"/>
<evidence type="ECO:0000256" key="12">
    <source>
        <dbReference type="SAM" id="Phobius"/>
    </source>
</evidence>
<feature type="domain" description="PTS EIIB type-2" evidence="13">
    <location>
        <begin position="2"/>
        <end position="99"/>
    </location>
</feature>
<feature type="transmembrane region" description="Helical" evidence="12">
    <location>
        <begin position="361"/>
        <end position="381"/>
    </location>
</feature>
<evidence type="ECO:0000259" key="14">
    <source>
        <dbReference type="PROSITE" id="PS51104"/>
    </source>
</evidence>
<proteinExistence type="predicted"/>
<dbReference type="GO" id="GO:0022877">
    <property type="term" value="F:protein-N(PI)-phosphohistidine-fructose phosphotransferase system transporter activity"/>
    <property type="evidence" value="ECO:0007669"/>
    <property type="project" value="InterPro"/>
</dbReference>
<dbReference type="RefSeq" id="WP_084574885.1">
    <property type="nucleotide sequence ID" value="NZ_CP155572.1"/>
</dbReference>
<evidence type="ECO:0000256" key="11">
    <source>
        <dbReference type="ARBA" id="ARBA00023136"/>
    </source>
</evidence>
<dbReference type="Proteomes" id="UP000192738">
    <property type="component" value="Unassembled WGS sequence"/>
</dbReference>
<dbReference type="Pfam" id="PF02378">
    <property type="entry name" value="PTS_EIIC"/>
    <property type="match status" value="1"/>
</dbReference>
<feature type="transmembrane region" description="Helical" evidence="12">
    <location>
        <begin position="135"/>
        <end position="155"/>
    </location>
</feature>
<keyword evidence="16" id="KW-1185">Reference proteome</keyword>
<feature type="transmembrane region" description="Helical" evidence="12">
    <location>
        <begin position="211"/>
        <end position="229"/>
    </location>
</feature>
<dbReference type="InterPro" id="IPR006327">
    <property type="entry name" value="PTS_IIC_fruc"/>
</dbReference>
<dbReference type="PANTHER" id="PTHR30505">
    <property type="entry name" value="FRUCTOSE-LIKE PERMEASE"/>
    <property type="match status" value="1"/>
</dbReference>
<keyword evidence="6" id="KW-0808">Transferase</keyword>
<feature type="transmembrane region" description="Helical" evidence="12">
    <location>
        <begin position="388"/>
        <end position="409"/>
    </location>
</feature>
<evidence type="ECO:0000259" key="13">
    <source>
        <dbReference type="PROSITE" id="PS51099"/>
    </source>
</evidence>
<keyword evidence="9" id="KW-0418">Kinase</keyword>
<dbReference type="EMBL" id="FWXI01000004">
    <property type="protein sequence ID" value="SMC52792.1"/>
    <property type="molecule type" value="Genomic_DNA"/>
</dbReference>
<dbReference type="GO" id="GO:0005886">
    <property type="term" value="C:plasma membrane"/>
    <property type="evidence" value="ECO:0007669"/>
    <property type="project" value="UniProtKB-SubCell"/>
</dbReference>
<dbReference type="GO" id="GO:0090563">
    <property type="term" value="F:protein-phosphocysteine-sugar phosphotransferase activity"/>
    <property type="evidence" value="ECO:0007669"/>
    <property type="project" value="TreeGrafter"/>
</dbReference>
<feature type="transmembrane region" description="Helical" evidence="12">
    <location>
        <begin position="167"/>
        <end position="191"/>
    </location>
</feature>
<dbReference type="PANTHER" id="PTHR30505:SF0">
    <property type="entry name" value="FRUCTOSE-LIKE PTS SYSTEM EIIBC COMPONENT-RELATED"/>
    <property type="match status" value="1"/>
</dbReference>
<evidence type="ECO:0000256" key="6">
    <source>
        <dbReference type="ARBA" id="ARBA00022679"/>
    </source>
</evidence>
<sequence>MKRILAVTACPTGIAHTYMAAEALLQAAKEKNVEIKIETRGAVGIENELTAGDISEAHVIIIAAATDVEESRFAGKPVVKVAIGQAIKDPKGVIDEALNMKPSTPDFIHQEAQRKEERKAQITGPYKHLMTGVSYMLPIVVAGGLLIAVSFIFGIEAFKQQGTLAAALMDIGGGAAFALMVPILAGFIAFSIAEKPGLAPGLVGGMLASKIGAGFLGGIIAGFLAGYVVKWMKDNIKLPKNFAGLVPILIIPFFGSAIVGLLMIYVIGSPVKAIMDGLSGWLTNLGTGNASLLGLLLGAMMAFDMGGPVNKAAYTFAVGLLGSGLYGPIAAVMAAGMTPPLGLWLATVLAPKKFSVEEREAGKAAGVLGISFITEGAIPFAASDPFRIIPSIMVGSAVAGALSMALGATLRAPHGGIFVLLIPNAVGNLAMYVLSILAGTVVTALLISVVKKNKISA</sequence>
<dbReference type="AlphaFoldDB" id="A0A1W1ZX23"/>
<comment type="subcellular location">
    <subcellularLocation>
        <location evidence="1">Cell inner membrane</location>
        <topology evidence="1">Multi-pass membrane protein</topology>
    </subcellularLocation>
</comment>
<dbReference type="InterPro" id="IPR036095">
    <property type="entry name" value="PTS_EIIB-like_sf"/>
</dbReference>
<name>A0A1W1ZX23_9FIRM</name>
<keyword evidence="5" id="KW-0762">Sugar transport</keyword>
<feature type="transmembrane region" description="Helical" evidence="12">
    <location>
        <begin position="429"/>
        <end position="450"/>
    </location>
</feature>
<dbReference type="NCBIfam" id="TIGR00829">
    <property type="entry name" value="FRU"/>
    <property type="match status" value="1"/>
</dbReference>
<dbReference type="Gene3D" id="3.40.50.2300">
    <property type="match status" value="1"/>
</dbReference>
<dbReference type="GO" id="GO:0005351">
    <property type="term" value="F:carbohydrate:proton symporter activity"/>
    <property type="evidence" value="ECO:0007669"/>
    <property type="project" value="InterPro"/>
</dbReference>
<dbReference type="NCBIfam" id="TIGR01427">
    <property type="entry name" value="PTS_IIC_fructo"/>
    <property type="match status" value="1"/>
</dbReference>
<feature type="transmembrane region" description="Helical" evidence="12">
    <location>
        <begin position="241"/>
        <end position="267"/>
    </location>
</feature>
<dbReference type="CDD" id="cd05569">
    <property type="entry name" value="PTS_IIB_fructose"/>
    <property type="match status" value="1"/>
</dbReference>
<evidence type="ECO:0000256" key="8">
    <source>
        <dbReference type="ARBA" id="ARBA00022692"/>
    </source>
</evidence>
<evidence type="ECO:0000313" key="15">
    <source>
        <dbReference type="EMBL" id="SMC52792.1"/>
    </source>
</evidence>
<evidence type="ECO:0000256" key="9">
    <source>
        <dbReference type="ARBA" id="ARBA00022777"/>
    </source>
</evidence>
<dbReference type="Pfam" id="PF02302">
    <property type="entry name" value="PTS_IIB"/>
    <property type="match status" value="1"/>
</dbReference>
<dbReference type="InterPro" id="IPR003352">
    <property type="entry name" value="PTS_EIIC"/>
</dbReference>
<dbReference type="InterPro" id="IPR013011">
    <property type="entry name" value="PTS_EIIB_2"/>
</dbReference>
<keyword evidence="7" id="KW-0598">Phosphotransferase system</keyword>
<dbReference type="InterPro" id="IPR050864">
    <property type="entry name" value="Bacterial_PTS_Sugar_Transport"/>
</dbReference>
<dbReference type="InterPro" id="IPR003501">
    <property type="entry name" value="PTS_EIIB_2/3"/>
</dbReference>
<keyword evidence="10 12" id="KW-1133">Transmembrane helix</keyword>
<evidence type="ECO:0000256" key="5">
    <source>
        <dbReference type="ARBA" id="ARBA00022597"/>
    </source>
</evidence>
<feature type="domain" description="PTS EIIC type-2" evidence="14">
    <location>
        <begin position="125"/>
        <end position="457"/>
    </location>
</feature>
<keyword evidence="8 12" id="KW-0812">Transmembrane</keyword>
<evidence type="ECO:0000256" key="7">
    <source>
        <dbReference type="ARBA" id="ARBA00022683"/>
    </source>
</evidence>
<evidence type="ECO:0000256" key="3">
    <source>
        <dbReference type="ARBA" id="ARBA00022475"/>
    </source>
</evidence>
<dbReference type="GO" id="GO:0016301">
    <property type="term" value="F:kinase activity"/>
    <property type="evidence" value="ECO:0007669"/>
    <property type="project" value="UniProtKB-KW"/>
</dbReference>
<evidence type="ECO:0000256" key="2">
    <source>
        <dbReference type="ARBA" id="ARBA00022448"/>
    </source>
</evidence>
<dbReference type="InterPro" id="IPR013014">
    <property type="entry name" value="PTS_EIIC_2"/>
</dbReference>
<feature type="transmembrane region" description="Helical" evidence="12">
    <location>
        <begin position="279"/>
        <end position="300"/>
    </location>
</feature>
<evidence type="ECO:0000256" key="10">
    <source>
        <dbReference type="ARBA" id="ARBA00022989"/>
    </source>
</evidence>
<dbReference type="PROSITE" id="PS51099">
    <property type="entry name" value="PTS_EIIB_TYPE_2"/>
    <property type="match status" value="1"/>
</dbReference>
<dbReference type="GO" id="GO:0009401">
    <property type="term" value="P:phosphoenolpyruvate-dependent sugar phosphotransferase system"/>
    <property type="evidence" value="ECO:0007669"/>
    <property type="project" value="UniProtKB-KW"/>
</dbReference>
<reference evidence="15 16" key="1">
    <citation type="submission" date="2017-04" db="EMBL/GenBank/DDBJ databases">
        <authorList>
            <person name="Afonso C.L."/>
            <person name="Miller P.J."/>
            <person name="Scott M.A."/>
            <person name="Spackman E."/>
            <person name="Goraichik I."/>
            <person name="Dimitrov K.M."/>
            <person name="Suarez D.L."/>
            <person name="Swayne D.E."/>
        </authorList>
    </citation>
    <scope>NUCLEOTIDE SEQUENCE [LARGE SCALE GENOMIC DNA]</scope>
    <source>
        <strain evidence="15 16">DSM 5090</strain>
    </source>
</reference>
<gene>
    <name evidence="15" type="ORF">SAMN04488500_104243</name>
</gene>
<feature type="transmembrane region" description="Helical" evidence="12">
    <location>
        <begin position="312"/>
        <end position="335"/>
    </location>
</feature>
<protein>
    <submittedName>
        <fullName evidence="15">PTS system D-fructose-specific IIB component (F1P-forming), Frc family /PTS system D-fructose-specific IIC component (F1P-forming), Frc family</fullName>
    </submittedName>
</protein>